<organism evidence="2 3">
    <name type="scientific">Mucilaginibacter gossypiicola</name>
    <dbReference type="NCBI Taxonomy" id="551995"/>
    <lineage>
        <taxon>Bacteria</taxon>
        <taxon>Pseudomonadati</taxon>
        <taxon>Bacteroidota</taxon>
        <taxon>Sphingobacteriia</taxon>
        <taxon>Sphingobacteriales</taxon>
        <taxon>Sphingobacteriaceae</taxon>
        <taxon>Mucilaginibacter</taxon>
    </lineage>
</organism>
<keyword evidence="1" id="KW-0812">Transmembrane</keyword>
<sequence>MSILKYKTIQNPMYQNRNHYLIFNWIFIPGLLLLALNDHYLKQHFTSWLTGKVSDFTGLLIFPMFLLFLFPRLSKWSVIVTGLFFVFWKTPFSAAFIQFYNKIALIPITRTVDYSDYIALLVLPLSWHLIQHIDKYRLNYFPPVFLRFLAIVPIALVFMATEPPISYYMQPGGDIHIGKSYKMKMSKEAALTKLRAKGYRIETDTSQHFGNRADYYVINNLVLDGGKDTLQSLQFGFLGSGDKPLLLINNIKLRPADKEKSPKLLKKSYQQLIKSNIVEEVK</sequence>
<dbReference type="EMBL" id="FOCL01000003">
    <property type="protein sequence ID" value="SEN58279.1"/>
    <property type="molecule type" value="Genomic_DNA"/>
</dbReference>
<accession>A0A1H8HQE9</accession>
<feature type="transmembrane region" description="Helical" evidence="1">
    <location>
        <begin position="142"/>
        <end position="160"/>
    </location>
</feature>
<keyword evidence="1" id="KW-0472">Membrane</keyword>
<keyword evidence="1" id="KW-1133">Transmembrane helix</keyword>
<feature type="transmembrane region" description="Helical" evidence="1">
    <location>
        <begin position="76"/>
        <end position="100"/>
    </location>
</feature>
<evidence type="ECO:0000313" key="2">
    <source>
        <dbReference type="EMBL" id="SEN58279.1"/>
    </source>
</evidence>
<dbReference type="Proteomes" id="UP000198942">
    <property type="component" value="Unassembled WGS sequence"/>
</dbReference>
<keyword evidence="3" id="KW-1185">Reference proteome</keyword>
<reference evidence="3" key="1">
    <citation type="submission" date="2016-10" db="EMBL/GenBank/DDBJ databases">
        <authorList>
            <person name="Varghese N."/>
            <person name="Submissions S."/>
        </authorList>
    </citation>
    <scope>NUCLEOTIDE SEQUENCE [LARGE SCALE GENOMIC DNA]</scope>
    <source>
        <strain evidence="3">Gh-48</strain>
    </source>
</reference>
<feature type="transmembrane region" description="Helical" evidence="1">
    <location>
        <begin position="53"/>
        <end position="70"/>
    </location>
</feature>
<gene>
    <name evidence="2" type="ORF">SAMN05192574_103593</name>
</gene>
<protein>
    <submittedName>
        <fullName evidence="2">Uncharacterized protein</fullName>
    </submittedName>
</protein>
<dbReference type="OrthoDB" id="660780at2"/>
<name>A0A1H8HQE9_9SPHI</name>
<dbReference type="STRING" id="551995.SAMN05192574_103593"/>
<evidence type="ECO:0000313" key="3">
    <source>
        <dbReference type="Proteomes" id="UP000198942"/>
    </source>
</evidence>
<evidence type="ECO:0000256" key="1">
    <source>
        <dbReference type="SAM" id="Phobius"/>
    </source>
</evidence>
<feature type="transmembrane region" description="Helical" evidence="1">
    <location>
        <begin position="20"/>
        <end position="41"/>
    </location>
</feature>
<proteinExistence type="predicted"/>
<feature type="transmembrane region" description="Helical" evidence="1">
    <location>
        <begin position="112"/>
        <end position="130"/>
    </location>
</feature>
<dbReference type="AlphaFoldDB" id="A0A1H8HQE9"/>
<dbReference type="RefSeq" id="WP_091210905.1">
    <property type="nucleotide sequence ID" value="NZ_FOCL01000003.1"/>
</dbReference>